<keyword evidence="3" id="KW-0547">Nucleotide-binding</keyword>
<keyword evidence="4 11" id="KW-0067">ATP-binding</keyword>
<dbReference type="Proteomes" id="UP001332931">
    <property type="component" value="Unassembled WGS sequence"/>
</dbReference>
<dbReference type="SUPFAM" id="SSF90123">
    <property type="entry name" value="ABC transporter transmembrane region"/>
    <property type="match status" value="1"/>
</dbReference>
<dbReference type="Pfam" id="PF00005">
    <property type="entry name" value="ABC_tran"/>
    <property type="match status" value="1"/>
</dbReference>
<dbReference type="InterPro" id="IPR039421">
    <property type="entry name" value="Type_1_exporter"/>
</dbReference>
<evidence type="ECO:0000256" key="2">
    <source>
        <dbReference type="ARBA" id="ARBA00022692"/>
    </source>
</evidence>
<keyword evidence="6 8" id="KW-0472">Membrane</keyword>
<reference evidence="11 12" key="1">
    <citation type="submission" date="2024-01" db="EMBL/GenBank/DDBJ databases">
        <title>Description of Olsenella sp. nov., isolated from pig feces.</title>
        <authorList>
            <person name="Chang Y.-H."/>
        </authorList>
    </citation>
    <scope>NUCLEOTIDE SEQUENCE [LARGE SCALE GENOMIC DNA]</scope>
    <source>
        <strain evidence="11 12">YH-ols2223</strain>
    </source>
</reference>
<comment type="subcellular location">
    <subcellularLocation>
        <location evidence="1">Cell membrane</location>
        <topology evidence="1">Multi-pass membrane protein</topology>
    </subcellularLocation>
</comment>
<dbReference type="InterPro" id="IPR036640">
    <property type="entry name" value="ABC1_TM_sf"/>
</dbReference>
<evidence type="ECO:0000313" key="11">
    <source>
        <dbReference type="EMBL" id="MEE6146544.1"/>
    </source>
</evidence>
<feature type="domain" description="ABC transporter" evidence="9">
    <location>
        <begin position="371"/>
        <end position="607"/>
    </location>
</feature>
<dbReference type="InterPro" id="IPR003593">
    <property type="entry name" value="AAA+_ATPase"/>
</dbReference>
<evidence type="ECO:0000256" key="4">
    <source>
        <dbReference type="ARBA" id="ARBA00022840"/>
    </source>
</evidence>
<evidence type="ECO:0000256" key="6">
    <source>
        <dbReference type="ARBA" id="ARBA00023136"/>
    </source>
</evidence>
<dbReference type="PROSITE" id="PS50929">
    <property type="entry name" value="ABC_TM1F"/>
    <property type="match status" value="1"/>
</dbReference>
<feature type="transmembrane region" description="Helical" evidence="8">
    <location>
        <begin position="316"/>
        <end position="336"/>
    </location>
</feature>
<evidence type="ECO:0000259" key="9">
    <source>
        <dbReference type="PROSITE" id="PS50893"/>
    </source>
</evidence>
<feature type="domain" description="ABC transmembrane type-1" evidence="10">
    <location>
        <begin position="57"/>
        <end position="338"/>
    </location>
</feature>
<dbReference type="EMBL" id="JAZGJQ010000001">
    <property type="protein sequence ID" value="MEE6146544.1"/>
    <property type="molecule type" value="Genomic_DNA"/>
</dbReference>
<dbReference type="RefSeq" id="WP_330957309.1">
    <property type="nucleotide sequence ID" value="NZ_JAZGJQ010000001.1"/>
</dbReference>
<dbReference type="Pfam" id="PF00664">
    <property type="entry name" value="ABC_membrane"/>
    <property type="match status" value="1"/>
</dbReference>
<dbReference type="Gene3D" id="1.20.1560.10">
    <property type="entry name" value="ABC transporter type 1, transmembrane domain"/>
    <property type="match status" value="1"/>
</dbReference>
<dbReference type="PROSITE" id="PS50893">
    <property type="entry name" value="ABC_TRANSPORTER_2"/>
    <property type="match status" value="1"/>
</dbReference>
<dbReference type="SMART" id="SM00382">
    <property type="entry name" value="AAA"/>
    <property type="match status" value="1"/>
</dbReference>
<evidence type="ECO:0000256" key="1">
    <source>
        <dbReference type="ARBA" id="ARBA00004651"/>
    </source>
</evidence>
<keyword evidence="12" id="KW-1185">Reference proteome</keyword>
<feature type="region of interest" description="Disordered" evidence="7">
    <location>
        <begin position="606"/>
        <end position="629"/>
    </location>
</feature>
<keyword evidence="5 8" id="KW-1133">Transmembrane helix</keyword>
<evidence type="ECO:0000256" key="5">
    <source>
        <dbReference type="ARBA" id="ARBA00022989"/>
    </source>
</evidence>
<dbReference type="Gene3D" id="3.40.50.300">
    <property type="entry name" value="P-loop containing nucleotide triphosphate hydrolases"/>
    <property type="match status" value="1"/>
</dbReference>
<dbReference type="PROSITE" id="PS00211">
    <property type="entry name" value="ABC_TRANSPORTER_1"/>
    <property type="match status" value="1"/>
</dbReference>
<dbReference type="InterPro" id="IPR003439">
    <property type="entry name" value="ABC_transporter-like_ATP-bd"/>
</dbReference>
<keyword evidence="2 8" id="KW-0812">Transmembrane</keyword>
<feature type="transmembrane region" description="Helical" evidence="8">
    <location>
        <begin position="53"/>
        <end position="77"/>
    </location>
</feature>
<evidence type="ECO:0000259" key="10">
    <source>
        <dbReference type="PROSITE" id="PS50929"/>
    </source>
</evidence>
<feature type="transmembrane region" description="Helical" evidence="8">
    <location>
        <begin position="279"/>
        <end position="296"/>
    </location>
</feature>
<comment type="caution">
    <text evidence="11">The sequence shown here is derived from an EMBL/GenBank/DDBJ whole genome shotgun (WGS) entry which is preliminary data.</text>
</comment>
<sequence length="629" mass="69183">MARQRFTAEQQAAIKREQEVESHQRTGAAADLTLGKILSTLGASIREYRTTSLVTPVLVVGEVVIECIIPFITASLIDSMQAGAGLDAIGRTSVVLVGLAILSLACGAAAGVTCSIAATGFTKNLRHDMFASIQRFSFSNIDRFSTSSLVTRLTTDANNVQLAYMNIIRTAIRSPMMLVFAIVMAYVTGGPMATVYVAVSIVLGFLLFLIAAKVMPMFKRVFRKYDRLNDSVEENVSGIRVVKGFVREEHEKEKFNAASGALYHDFVHIERILANNMPLMNLAVDVVYTFVIYFGSKAIVESAGAAMQVGQLSALITYSFSMLISLMMFSMIFVMVTMSEESARRICEVLLEQPDLASPEDALTEVPDGSIDFDHVSFEYSADADRMALTDIDLHVRSGEVIGVIGGTGSSKSTLVQLICRLYDATEGTVRVGGHDVREYDLDTLRDKVAVVLQRNVLFTGTIKENLRWGDPDATDEELVEACKLAQADEFIQLMPDKYDTHITQGGTNVSGGQKQRLCIARALLKKPKVLILDDSTSAVDTKTDKLIRKGFRDYIPETTKVIIAQRTSSVEDADRIVVMDDGRISAIGTHEELLRTSDIYRETYTSQNKQSHDLKMGQVATEEVHDHE</sequence>
<dbReference type="InterPro" id="IPR017871">
    <property type="entry name" value="ABC_transporter-like_CS"/>
</dbReference>
<dbReference type="SUPFAM" id="SSF52540">
    <property type="entry name" value="P-loop containing nucleoside triphosphate hydrolases"/>
    <property type="match status" value="1"/>
</dbReference>
<gene>
    <name evidence="11" type="ORF">VXJ25_00825</name>
</gene>
<organism evidence="11 12">
    <name type="scientific">Olsenella absiana</name>
    <dbReference type="NCBI Taxonomy" id="3115222"/>
    <lineage>
        <taxon>Bacteria</taxon>
        <taxon>Bacillati</taxon>
        <taxon>Actinomycetota</taxon>
        <taxon>Coriobacteriia</taxon>
        <taxon>Coriobacteriales</taxon>
        <taxon>Atopobiaceae</taxon>
        <taxon>Olsenella</taxon>
    </lineage>
</organism>
<dbReference type="InterPro" id="IPR011527">
    <property type="entry name" value="ABC1_TM_dom"/>
</dbReference>
<evidence type="ECO:0000256" key="8">
    <source>
        <dbReference type="SAM" id="Phobius"/>
    </source>
</evidence>
<feature type="transmembrane region" description="Helical" evidence="8">
    <location>
        <begin position="97"/>
        <end position="121"/>
    </location>
</feature>
<name>A0ABU7R7G6_9ACTN</name>
<feature type="transmembrane region" description="Helical" evidence="8">
    <location>
        <begin position="171"/>
        <end position="189"/>
    </location>
</feature>
<dbReference type="PANTHER" id="PTHR43394">
    <property type="entry name" value="ATP-DEPENDENT PERMEASE MDL1, MITOCHONDRIAL"/>
    <property type="match status" value="1"/>
</dbReference>
<evidence type="ECO:0000256" key="3">
    <source>
        <dbReference type="ARBA" id="ARBA00022741"/>
    </source>
</evidence>
<proteinExistence type="predicted"/>
<protein>
    <submittedName>
        <fullName evidence="11">ABC transporter ATP-binding protein</fullName>
    </submittedName>
</protein>
<evidence type="ECO:0000313" key="12">
    <source>
        <dbReference type="Proteomes" id="UP001332931"/>
    </source>
</evidence>
<dbReference type="CDD" id="cd18548">
    <property type="entry name" value="ABC_6TM_Tm287_like"/>
    <property type="match status" value="1"/>
</dbReference>
<evidence type="ECO:0000256" key="7">
    <source>
        <dbReference type="SAM" id="MobiDB-lite"/>
    </source>
</evidence>
<dbReference type="GO" id="GO:0005524">
    <property type="term" value="F:ATP binding"/>
    <property type="evidence" value="ECO:0007669"/>
    <property type="project" value="UniProtKB-KW"/>
</dbReference>
<accession>A0ABU7R7G6</accession>
<dbReference type="InterPro" id="IPR027417">
    <property type="entry name" value="P-loop_NTPase"/>
</dbReference>
<feature type="transmembrane region" description="Helical" evidence="8">
    <location>
        <begin position="195"/>
        <end position="215"/>
    </location>
</feature>
<dbReference type="PANTHER" id="PTHR43394:SF1">
    <property type="entry name" value="ATP-BINDING CASSETTE SUB-FAMILY B MEMBER 10, MITOCHONDRIAL"/>
    <property type="match status" value="1"/>
</dbReference>